<comment type="subunit">
    <text evidence="2">Homohexamer.</text>
</comment>
<dbReference type="STRING" id="1423738.FC84_GL001475"/>
<evidence type="ECO:0000313" key="6">
    <source>
        <dbReference type="EMBL" id="KRM79301.1"/>
    </source>
</evidence>
<evidence type="ECO:0000256" key="3">
    <source>
        <dbReference type="ARBA" id="ARBA00022112"/>
    </source>
</evidence>
<dbReference type="InterPro" id="IPR036069">
    <property type="entry name" value="DUF34/NIF3_sf"/>
</dbReference>
<dbReference type="OrthoDB" id="9792792at2"/>
<keyword evidence="7" id="KW-1185">Reference proteome</keyword>
<name>A0A0R2BKB0_9LACO</name>
<evidence type="ECO:0000256" key="2">
    <source>
        <dbReference type="ARBA" id="ARBA00011643"/>
    </source>
</evidence>
<dbReference type="Proteomes" id="UP000051813">
    <property type="component" value="Unassembled WGS sequence"/>
</dbReference>
<dbReference type="RefSeq" id="WP_057755246.1">
    <property type="nucleotide sequence ID" value="NZ_AYYK01000004.1"/>
</dbReference>
<dbReference type="PANTHER" id="PTHR13799:SF14">
    <property type="entry name" value="GTP CYCLOHYDROLASE 1 TYPE 2 HOMOLOG"/>
    <property type="match status" value="1"/>
</dbReference>
<feature type="binding site" evidence="5">
    <location>
        <position position="233"/>
    </location>
    <ligand>
        <name>a divalent metal cation</name>
        <dbReference type="ChEBI" id="CHEBI:60240"/>
        <label>1</label>
    </ligand>
</feature>
<comment type="similarity">
    <text evidence="1">Belongs to the GTP cyclohydrolase I type 2/NIF3 family.</text>
</comment>
<feature type="binding site" evidence="5">
    <location>
        <position position="105"/>
    </location>
    <ligand>
        <name>a divalent metal cation</name>
        <dbReference type="ChEBI" id="CHEBI:60240"/>
        <label>1</label>
    </ligand>
</feature>
<evidence type="ECO:0000256" key="5">
    <source>
        <dbReference type="PIRSR" id="PIRSR602678-1"/>
    </source>
</evidence>
<dbReference type="EMBL" id="AYYK01000004">
    <property type="protein sequence ID" value="KRM79301.1"/>
    <property type="molecule type" value="Genomic_DNA"/>
</dbReference>
<gene>
    <name evidence="6" type="ORF">FC84_GL001475</name>
</gene>
<proteinExistence type="inferred from homology"/>
<dbReference type="SUPFAM" id="SSF102705">
    <property type="entry name" value="NIF3 (NGG1p interacting factor 3)-like"/>
    <property type="match status" value="1"/>
</dbReference>
<sequence length="270" mass="30764">MQPTVQQIIDQFEQFAPPRYAEPHDPIGLQIGNRDQIVHKILITLDVRPEVVQEAIANQVDLILAHHPLMFRPAPHLDYRDPQQRMYMDLIQHQISVFAAHTNLDETPGGMNDWLGEKIGLQNLRPFNRRTKDFSEPSIYLGVVGELPTTQSVLAFAQTCKQVFNVSGLRLTTHHPEHPVKRVAIIGGDGGKFYRAALAEEADVLITGDVYYHTAHDMLAEGLSVIDPGHHIEAVIMERLPPLLKEWQQQHDWQFEIQVSQINTDPFQFI</sequence>
<dbReference type="GO" id="GO:0046872">
    <property type="term" value="F:metal ion binding"/>
    <property type="evidence" value="ECO:0007669"/>
    <property type="project" value="UniProtKB-KW"/>
</dbReference>
<dbReference type="FunFam" id="3.40.1390.30:FF:000001">
    <property type="entry name" value="GTP cyclohydrolase 1 type 2"/>
    <property type="match status" value="1"/>
</dbReference>
<feature type="binding site" evidence="5">
    <location>
        <position position="67"/>
    </location>
    <ligand>
        <name>a divalent metal cation</name>
        <dbReference type="ChEBI" id="CHEBI:60240"/>
        <label>1</label>
    </ligand>
</feature>
<dbReference type="NCBIfam" id="TIGR00486">
    <property type="entry name" value="YbgI_SA1388"/>
    <property type="match status" value="1"/>
</dbReference>
<keyword evidence="4 5" id="KW-0479">Metal-binding</keyword>
<protein>
    <recommendedName>
        <fullName evidence="3">GTP cyclohydrolase 1 type 2 homolog</fullName>
    </recommendedName>
</protein>
<organism evidence="6 7">
    <name type="scientific">Lapidilactobacillus dextrinicus DSM 20335</name>
    <dbReference type="NCBI Taxonomy" id="1423738"/>
    <lineage>
        <taxon>Bacteria</taxon>
        <taxon>Bacillati</taxon>
        <taxon>Bacillota</taxon>
        <taxon>Bacilli</taxon>
        <taxon>Lactobacillales</taxon>
        <taxon>Lactobacillaceae</taxon>
        <taxon>Lapidilactobacillus</taxon>
    </lineage>
</organism>
<comment type="caution">
    <text evidence="6">The sequence shown here is derived from an EMBL/GenBank/DDBJ whole genome shotgun (WGS) entry which is preliminary data.</text>
</comment>
<dbReference type="Gene3D" id="3.40.1390.30">
    <property type="entry name" value="NIF3 (NGG1p interacting factor 3)-like"/>
    <property type="match status" value="2"/>
</dbReference>
<reference evidence="6 7" key="1">
    <citation type="journal article" date="2015" name="Genome Announc.">
        <title>Expanding the biotechnology potential of lactobacilli through comparative genomics of 213 strains and associated genera.</title>
        <authorList>
            <person name="Sun Z."/>
            <person name="Harris H.M."/>
            <person name="McCann A."/>
            <person name="Guo C."/>
            <person name="Argimon S."/>
            <person name="Zhang W."/>
            <person name="Yang X."/>
            <person name="Jeffery I.B."/>
            <person name="Cooney J.C."/>
            <person name="Kagawa T.F."/>
            <person name="Liu W."/>
            <person name="Song Y."/>
            <person name="Salvetti E."/>
            <person name="Wrobel A."/>
            <person name="Rasinkangas P."/>
            <person name="Parkhill J."/>
            <person name="Rea M.C."/>
            <person name="O'Sullivan O."/>
            <person name="Ritari J."/>
            <person name="Douillard F.P."/>
            <person name="Paul Ross R."/>
            <person name="Yang R."/>
            <person name="Briner A.E."/>
            <person name="Felis G.E."/>
            <person name="de Vos W.M."/>
            <person name="Barrangou R."/>
            <person name="Klaenhammer T.R."/>
            <person name="Caufield P.W."/>
            <person name="Cui Y."/>
            <person name="Zhang H."/>
            <person name="O'Toole P.W."/>
        </authorList>
    </citation>
    <scope>NUCLEOTIDE SEQUENCE [LARGE SCALE GENOMIC DNA]</scope>
    <source>
        <strain evidence="6 7">DSM 20335</strain>
    </source>
</reference>
<evidence type="ECO:0000256" key="4">
    <source>
        <dbReference type="ARBA" id="ARBA00022723"/>
    </source>
</evidence>
<feature type="binding site" evidence="5">
    <location>
        <position position="66"/>
    </location>
    <ligand>
        <name>a divalent metal cation</name>
        <dbReference type="ChEBI" id="CHEBI:60240"/>
        <label>1</label>
    </ligand>
</feature>
<dbReference type="InterPro" id="IPR002678">
    <property type="entry name" value="DUF34/NIF3"/>
</dbReference>
<dbReference type="PATRIC" id="fig|1423738.3.peg.1492"/>
<evidence type="ECO:0000256" key="1">
    <source>
        <dbReference type="ARBA" id="ARBA00006964"/>
    </source>
</evidence>
<dbReference type="AlphaFoldDB" id="A0A0R2BKB0"/>
<feature type="binding site" evidence="5">
    <location>
        <position position="230"/>
    </location>
    <ligand>
        <name>a divalent metal cation</name>
        <dbReference type="ChEBI" id="CHEBI:60240"/>
        <label>1</label>
    </ligand>
</feature>
<accession>A0A0R2BKB0</accession>
<dbReference type="PANTHER" id="PTHR13799">
    <property type="entry name" value="NGG1 INTERACTING FACTOR 3"/>
    <property type="match status" value="1"/>
</dbReference>
<dbReference type="Pfam" id="PF01784">
    <property type="entry name" value="DUF34_NIF3"/>
    <property type="match status" value="1"/>
</dbReference>
<evidence type="ECO:0000313" key="7">
    <source>
        <dbReference type="Proteomes" id="UP000051813"/>
    </source>
</evidence>
<dbReference type="GO" id="GO:0005737">
    <property type="term" value="C:cytoplasm"/>
    <property type="evidence" value="ECO:0007669"/>
    <property type="project" value="TreeGrafter"/>
</dbReference>